<feature type="compositionally biased region" description="Pro residues" evidence="7">
    <location>
        <begin position="413"/>
        <end position="442"/>
    </location>
</feature>
<keyword evidence="4 6" id="KW-0862">Zinc</keyword>
<dbReference type="Gene3D" id="2.80.10.50">
    <property type="match status" value="1"/>
</dbReference>
<dbReference type="Gene3D" id="3.40.390.10">
    <property type="entry name" value="Collagenase (Catalytic Domain)"/>
    <property type="match status" value="1"/>
</dbReference>
<accession>A0A840MMH1</accession>
<evidence type="ECO:0000256" key="5">
    <source>
        <dbReference type="ARBA" id="ARBA00023049"/>
    </source>
</evidence>
<dbReference type="SUPFAM" id="SSF49695">
    <property type="entry name" value="gamma-Crystallin-like"/>
    <property type="match status" value="1"/>
</dbReference>
<dbReference type="Pfam" id="PF14200">
    <property type="entry name" value="RicinB_lectin_2"/>
    <property type="match status" value="1"/>
</dbReference>
<dbReference type="Pfam" id="PF01400">
    <property type="entry name" value="Astacin"/>
    <property type="match status" value="1"/>
</dbReference>
<dbReference type="PANTHER" id="PTHR10127">
    <property type="entry name" value="DISCOIDIN, CUB, EGF, LAMININ , AND ZINC METALLOPROTEASE DOMAIN CONTAINING"/>
    <property type="match status" value="1"/>
</dbReference>
<dbReference type="EMBL" id="JACHHY010000031">
    <property type="protein sequence ID" value="MBB5020344.1"/>
    <property type="molecule type" value="Genomic_DNA"/>
</dbReference>
<dbReference type="SUPFAM" id="SSF50370">
    <property type="entry name" value="Ricin B-like lectins"/>
    <property type="match status" value="1"/>
</dbReference>
<keyword evidence="2 6" id="KW-0479">Metal-binding</keyword>
<dbReference type="AlphaFoldDB" id="A0A840MMH1"/>
<dbReference type="InterPro" id="IPR000772">
    <property type="entry name" value="Ricin_B_lectin"/>
</dbReference>
<sequence length="686" mass="73717">MKFKPTYLASMVALAVTTMAHAGDEADVNNSRVSKAQTASVELFTGEKITYQIIDGNAMVGDMVIGRHEEIQRTRIVRDLSVYNWQREIAVKTQARKNAQGLVQLDGDDNHASTSTRWPNNTVYYTFDPSFSKNGREAALAGMKLITAKTAIQFKERTNEANYVEFFAGGGCYSSVGMVGGRQQISLGAGCEYPGIAAHEMLHALGWHHEQMRPDRDDYVVVNATNIMVGKEGNFTKLRPSQADPVGTYDFGSIMHYSAYAFSSNGQPTITPKDRNIPLSNLGQRKELSAGDAASVNKYYPGTTAPTDIKLAISAKELQLDENAKGDLILDIAASQVDLQSLTFQIRSDNTALIGTSNVQVATGGTAGNQRVVTVSPQRNAFGVANITLTATARSGKQASVSFKVVVKDDPTVPAPTPTPKPTPTPTPTPTPKPTPTPTPTPTPAAQVCFYEHIYFQGGRFCSSVGAFEAPAGWAKMVSSVKVPMGMVVELFDQPRAQGNRVVLQGDASNLVLRNYNDKMVSFRVTGNTPTPTPTPQPTTKCDTTFSLSGEVSIVNKLSGSNLVPAGDVSHSPVIVWNDDGATKWKLERNAEGFFYVTSKATGLALDVNSATMHKVGGEVIAYPLHRGINQQWCPVAVDGVAYQLVSRASGLPMGITAGLDGTPAVQQANGSGDGLKWTFVRRSFY</sequence>
<dbReference type="InterPro" id="IPR024079">
    <property type="entry name" value="MetalloPept_cat_dom_sf"/>
</dbReference>
<dbReference type="CDD" id="cd04280">
    <property type="entry name" value="ZnMc_astacin_like"/>
    <property type="match status" value="1"/>
</dbReference>
<feature type="binding site" evidence="6">
    <location>
        <position position="209"/>
    </location>
    <ligand>
        <name>Zn(2+)</name>
        <dbReference type="ChEBI" id="CHEBI:29105"/>
        <note>catalytic</note>
    </ligand>
</feature>
<keyword evidence="1 6" id="KW-0645">Protease</keyword>
<comment type="cofactor">
    <cofactor evidence="6">
        <name>Zn(2+)</name>
        <dbReference type="ChEBI" id="CHEBI:29105"/>
    </cofactor>
    <text evidence="6">Binds 1 zinc ion per subunit.</text>
</comment>
<feature type="binding site" evidence="6">
    <location>
        <position position="199"/>
    </location>
    <ligand>
        <name>Zn(2+)</name>
        <dbReference type="ChEBI" id="CHEBI:29105"/>
        <note>catalytic</note>
    </ligand>
</feature>
<evidence type="ECO:0000313" key="11">
    <source>
        <dbReference type="Proteomes" id="UP000575898"/>
    </source>
</evidence>
<dbReference type="RefSeq" id="WP_184041743.1">
    <property type="nucleotide sequence ID" value="NZ_JACHHY010000031.1"/>
</dbReference>
<evidence type="ECO:0000256" key="3">
    <source>
        <dbReference type="ARBA" id="ARBA00022801"/>
    </source>
</evidence>
<feature type="region of interest" description="Disordered" evidence="7">
    <location>
        <begin position="409"/>
        <end position="442"/>
    </location>
</feature>
<dbReference type="SMART" id="SM00235">
    <property type="entry name" value="ZnMc"/>
    <property type="match status" value="1"/>
</dbReference>
<evidence type="ECO:0000256" key="4">
    <source>
        <dbReference type="ARBA" id="ARBA00022833"/>
    </source>
</evidence>
<comment type="caution">
    <text evidence="6">Lacks conserved residue(s) required for the propagation of feature annotation.</text>
</comment>
<feature type="active site" evidence="6">
    <location>
        <position position="200"/>
    </location>
</feature>
<name>A0A840MMH1_9PROT</name>
<keyword evidence="8" id="KW-0732">Signal</keyword>
<dbReference type="SUPFAM" id="SSF55486">
    <property type="entry name" value="Metalloproteases ('zincins'), catalytic domain"/>
    <property type="match status" value="1"/>
</dbReference>
<dbReference type="InterPro" id="IPR011024">
    <property type="entry name" value="G_crystallin-like"/>
</dbReference>
<evidence type="ECO:0000259" key="9">
    <source>
        <dbReference type="PROSITE" id="PS51864"/>
    </source>
</evidence>
<dbReference type="InterPro" id="IPR035992">
    <property type="entry name" value="Ricin_B-like_lectins"/>
</dbReference>
<keyword evidence="11" id="KW-1185">Reference proteome</keyword>
<evidence type="ECO:0000256" key="1">
    <source>
        <dbReference type="ARBA" id="ARBA00022670"/>
    </source>
</evidence>
<proteinExistence type="predicted"/>
<dbReference type="CDD" id="cd00161">
    <property type="entry name" value="beta-trefoil_Ricin-like"/>
    <property type="match status" value="1"/>
</dbReference>
<protein>
    <recommendedName>
        <fullName evidence="9">Peptidase M12A domain-containing protein</fullName>
    </recommendedName>
</protein>
<dbReference type="Gene3D" id="2.60.20.10">
    <property type="entry name" value="Crystallins"/>
    <property type="match status" value="1"/>
</dbReference>
<dbReference type="Proteomes" id="UP000575898">
    <property type="component" value="Unassembled WGS sequence"/>
</dbReference>
<dbReference type="PRINTS" id="PR00480">
    <property type="entry name" value="ASTACIN"/>
</dbReference>
<evidence type="ECO:0000256" key="7">
    <source>
        <dbReference type="SAM" id="MobiDB-lite"/>
    </source>
</evidence>
<evidence type="ECO:0000256" key="2">
    <source>
        <dbReference type="ARBA" id="ARBA00022723"/>
    </source>
</evidence>
<evidence type="ECO:0000256" key="8">
    <source>
        <dbReference type="SAM" id="SignalP"/>
    </source>
</evidence>
<comment type="caution">
    <text evidence="10">The sequence shown here is derived from an EMBL/GenBank/DDBJ whole genome shotgun (WGS) entry which is preliminary data.</text>
</comment>
<evidence type="ECO:0000313" key="10">
    <source>
        <dbReference type="EMBL" id="MBB5020344.1"/>
    </source>
</evidence>
<dbReference type="GO" id="GO:0004222">
    <property type="term" value="F:metalloendopeptidase activity"/>
    <property type="evidence" value="ECO:0007669"/>
    <property type="project" value="UniProtKB-UniRule"/>
</dbReference>
<dbReference type="PANTHER" id="PTHR10127:SF780">
    <property type="entry name" value="METALLOENDOPEPTIDASE"/>
    <property type="match status" value="1"/>
</dbReference>
<feature type="binding site" evidence="6">
    <location>
        <position position="203"/>
    </location>
    <ligand>
        <name>Zn(2+)</name>
        <dbReference type="ChEBI" id="CHEBI:29105"/>
        <note>catalytic</note>
    </ligand>
</feature>
<feature type="domain" description="Peptidase M12A" evidence="9">
    <location>
        <begin position="100"/>
        <end position="302"/>
    </location>
</feature>
<dbReference type="InterPro" id="IPR006026">
    <property type="entry name" value="Peptidase_Metallo"/>
</dbReference>
<dbReference type="InterPro" id="IPR001506">
    <property type="entry name" value="Peptidase_M12A"/>
</dbReference>
<dbReference type="PROSITE" id="PS50231">
    <property type="entry name" value="RICIN_B_LECTIN"/>
    <property type="match status" value="1"/>
</dbReference>
<dbReference type="PROSITE" id="PS51864">
    <property type="entry name" value="ASTACIN"/>
    <property type="match status" value="1"/>
</dbReference>
<keyword evidence="3 6" id="KW-0378">Hydrolase</keyword>
<feature type="chain" id="PRO_5032632977" description="Peptidase M12A domain-containing protein" evidence="8">
    <location>
        <begin position="23"/>
        <end position="686"/>
    </location>
</feature>
<evidence type="ECO:0000256" key="6">
    <source>
        <dbReference type="PROSITE-ProRule" id="PRU01211"/>
    </source>
</evidence>
<reference evidence="10 11" key="1">
    <citation type="submission" date="2020-08" db="EMBL/GenBank/DDBJ databases">
        <title>Genomic Encyclopedia of Type Strains, Phase IV (KMG-IV): sequencing the most valuable type-strain genomes for metagenomic binning, comparative biology and taxonomic classification.</title>
        <authorList>
            <person name="Goeker M."/>
        </authorList>
    </citation>
    <scope>NUCLEOTIDE SEQUENCE [LARGE SCALE GENOMIC DNA]</scope>
    <source>
        <strain evidence="10 11">DSM 27165</strain>
    </source>
</reference>
<feature type="signal peptide" evidence="8">
    <location>
        <begin position="1"/>
        <end position="22"/>
    </location>
</feature>
<dbReference type="InterPro" id="IPR034035">
    <property type="entry name" value="Astacin-like_dom"/>
</dbReference>
<dbReference type="GO" id="GO:0008270">
    <property type="term" value="F:zinc ion binding"/>
    <property type="evidence" value="ECO:0007669"/>
    <property type="project" value="UniProtKB-UniRule"/>
</dbReference>
<organism evidence="10 11">
    <name type="scientific">Chitinivorax tropicus</name>
    <dbReference type="NCBI Taxonomy" id="714531"/>
    <lineage>
        <taxon>Bacteria</taxon>
        <taxon>Pseudomonadati</taxon>
        <taxon>Pseudomonadota</taxon>
        <taxon>Betaproteobacteria</taxon>
        <taxon>Chitinivorax</taxon>
    </lineage>
</organism>
<dbReference type="GO" id="GO:0006508">
    <property type="term" value="P:proteolysis"/>
    <property type="evidence" value="ECO:0007669"/>
    <property type="project" value="UniProtKB-KW"/>
</dbReference>
<keyword evidence="5 6" id="KW-0482">Metalloprotease</keyword>
<gene>
    <name evidence="10" type="ORF">HNQ59_003663</name>
</gene>